<evidence type="ECO:0000256" key="1">
    <source>
        <dbReference type="ARBA" id="ARBA00007261"/>
    </source>
</evidence>
<evidence type="ECO:0000256" key="4">
    <source>
        <dbReference type="ARBA" id="ARBA00022801"/>
    </source>
</evidence>
<keyword evidence="11" id="KW-1185">Reference proteome</keyword>
<feature type="signal peptide" evidence="7">
    <location>
        <begin position="1"/>
        <end position="20"/>
    </location>
</feature>
<keyword evidence="7" id="KW-0732">Signal</keyword>
<dbReference type="InterPro" id="IPR011249">
    <property type="entry name" value="Metalloenz_LuxS/M16"/>
</dbReference>
<evidence type="ECO:0000256" key="5">
    <source>
        <dbReference type="ARBA" id="ARBA00022833"/>
    </source>
</evidence>
<dbReference type="Pfam" id="PF00675">
    <property type="entry name" value="Peptidase_M16"/>
    <property type="match status" value="1"/>
</dbReference>
<evidence type="ECO:0000256" key="6">
    <source>
        <dbReference type="ARBA" id="ARBA00023049"/>
    </source>
</evidence>
<dbReference type="GO" id="GO:0008237">
    <property type="term" value="F:metallopeptidase activity"/>
    <property type="evidence" value="ECO:0007669"/>
    <property type="project" value="UniProtKB-KW"/>
</dbReference>
<name>A0A1J4MRS3_9CRYT</name>
<dbReference type="InterPro" id="IPR011765">
    <property type="entry name" value="Pept_M16_N"/>
</dbReference>
<feature type="domain" description="Peptidase M16 C-terminal" evidence="9">
    <location>
        <begin position="299"/>
        <end position="484"/>
    </location>
</feature>
<comment type="similarity">
    <text evidence="1">Belongs to the peptidase M16 family.</text>
</comment>
<dbReference type="EMBL" id="LRBS01000052">
    <property type="protein sequence ID" value="OII76767.1"/>
    <property type="molecule type" value="Genomic_DNA"/>
</dbReference>
<dbReference type="GO" id="GO:0006508">
    <property type="term" value="P:proteolysis"/>
    <property type="evidence" value="ECO:0007669"/>
    <property type="project" value="UniProtKB-KW"/>
</dbReference>
<protein>
    <submittedName>
        <fullName evidence="10">Peptidase M16 inactive domain-containing protein</fullName>
    </submittedName>
</protein>
<evidence type="ECO:0000256" key="7">
    <source>
        <dbReference type="SAM" id="SignalP"/>
    </source>
</evidence>
<gene>
    <name evidence="10" type="ORF">cand_027880</name>
</gene>
<feature type="chain" id="PRO_5012249937" evidence="7">
    <location>
        <begin position="21"/>
        <end position="1280"/>
    </location>
</feature>
<keyword evidence="3" id="KW-0479">Metal-binding</keyword>
<dbReference type="Pfam" id="PF05193">
    <property type="entry name" value="Peptidase_M16_C"/>
    <property type="match status" value="1"/>
</dbReference>
<keyword evidence="5" id="KW-0862">Zinc</keyword>
<dbReference type="Gene3D" id="3.30.830.10">
    <property type="entry name" value="Metalloenzyme, LuxS/M16 peptidase-like"/>
    <property type="match status" value="3"/>
</dbReference>
<feature type="domain" description="Peptidase M16 N-terminal" evidence="8">
    <location>
        <begin position="134"/>
        <end position="275"/>
    </location>
</feature>
<dbReference type="VEuPathDB" id="CryptoDB:cand_027880"/>
<dbReference type="AlphaFoldDB" id="A0A1J4MRS3"/>
<organism evidence="10 11">
    <name type="scientific">Cryptosporidium andersoni</name>
    <dbReference type="NCBI Taxonomy" id="117008"/>
    <lineage>
        <taxon>Eukaryota</taxon>
        <taxon>Sar</taxon>
        <taxon>Alveolata</taxon>
        <taxon>Apicomplexa</taxon>
        <taxon>Conoidasida</taxon>
        <taxon>Coccidia</taxon>
        <taxon>Eucoccidiorida</taxon>
        <taxon>Eimeriorina</taxon>
        <taxon>Cryptosporidiidae</taxon>
        <taxon>Cryptosporidium</taxon>
    </lineage>
</organism>
<dbReference type="InterPro" id="IPR050626">
    <property type="entry name" value="Peptidase_M16"/>
</dbReference>
<dbReference type="RefSeq" id="XP_067068613.1">
    <property type="nucleotide sequence ID" value="XM_067213016.1"/>
</dbReference>
<proteinExistence type="inferred from homology"/>
<evidence type="ECO:0000256" key="3">
    <source>
        <dbReference type="ARBA" id="ARBA00022723"/>
    </source>
</evidence>
<dbReference type="OrthoDB" id="952271at2759"/>
<keyword evidence="6" id="KW-0482">Metalloprotease</keyword>
<keyword evidence="2" id="KW-0645">Protease</keyword>
<dbReference type="InterPro" id="IPR007863">
    <property type="entry name" value="Peptidase_M16_C"/>
</dbReference>
<comment type="caution">
    <text evidence="10">The sequence shown here is derived from an EMBL/GenBank/DDBJ whole genome shotgun (WGS) entry which is preliminary data.</text>
</comment>
<dbReference type="Proteomes" id="UP000186804">
    <property type="component" value="Unassembled WGS sequence"/>
</dbReference>
<evidence type="ECO:0000256" key="2">
    <source>
        <dbReference type="ARBA" id="ARBA00022670"/>
    </source>
</evidence>
<accession>A0A1J4MRS3</accession>
<dbReference type="GeneID" id="92366972"/>
<keyword evidence="4" id="KW-0378">Hydrolase</keyword>
<dbReference type="PANTHER" id="PTHR43690">
    <property type="entry name" value="NARDILYSIN"/>
    <property type="match status" value="1"/>
</dbReference>
<evidence type="ECO:0000259" key="9">
    <source>
        <dbReference type="Pfam" id="PF05193"/>
    </source>
</evidence>
<dbReference type="GO" id="GO:0046872">
    <property type="term" value="F:metal ion binding"/>
    <property type="evidence" value="ECO:0007669"/>
    <property type="project" value="UniProtKB-KW"/>
</dbReference>
<evidence type="ECO:0000313" key="10">
    <source>
        <dbReference type="EMBL" id="OII76767.1"/>
    </source>
</evidence>
<dbReference type="SUPFAM" id="SSF63411">
    <property type="entry name" value="LuxS/MPP-like metallohydrolase"/>
    <property type="match status" value="2"/>
</dbReference>
<evidence type="ECO:0000259" key="8">
    <source>
        <dbReference type="Pfam" id="PF00675"/>
    </source>
</evidence>
<reference evidence="10 11" key="1">
    <citation type="submission" date="2016-10" db="EMBL/GenBank/DDBJ databases">
        <title>Reductive evolution of mitochondrial metabolism and differential evolution of invasion-related proteins in Cryptosporidium.</title>
        <authorList>
            <person name="Liu S."/>
            <person name="Roellig D.M."/>
            <person name="Guo Y."/>
            <person name="Li N."/>
            <person name="Frace M.A."/>
            <person name="Tang K."/>
            <person name="Zhang L."/>
            <person name="Feng Y."/>
            <person name="Xiao L."/>
        </authorList>
    </citation>
    <scope>NUCLEOTIDE SEQUENCE [LARGE SCALE GENOMIC DNA]</scope>
    <source>
        <strain evidence="10">30847</strain>
    </source>
</reference>
<dbReference type="PANTHER" id="PTHR43690:SF18">
    <property type="entry name" value="INSULIN-DEGRADING ENZYME-RELATED"/>
    <property type="match status" value="1"/>
</dbReference>
<sequence>MNTIFIIYFTLILFCTPNVGITSEKLGNYKKKKRLGIIILSYVELGIEDYYKEDLVKVEKSGNLELPNNSSLIINNYNKIYDNNSISDIWQIYSNINDTIKFKPFISKIIDSSKFEKCLNNGKYKLFVLNNSLKVILISSEKYKISDVSLGLTVGNSIELDGKQGLLSLLRHIIFKDGSSVNSNSSAFIDFIKNNNGHIYSHLYPFSMDYGFSIDSGYLEIALNMFSSYFKSPKFDEEIIYSTLNNFKLFNITDYNSYDEYSAEQILKDLSNNNHIYYKLSNRNYSNLINNLKSKSSSTYYELINIYKKYYNADLMILCIVSNKSLDMLQKYTIKYFSNISNSKEQVINLLSKYDSTIHPYDVLIDKIIQIKSRSKQSKLLLVFPIPNKGDYYLQYKLGDYLTTMFTITGGKYDLESTIINKGWAKKFKCKLINDKHGFSYYLITIILPKDGEYYIIKIIETIFSTIQMIKETNIDDEKWEKIRIITEIQNKKEDLNYENNRISKKIIDTFIYTNCLPEDILKVTFCIKTSNIKEFYNFISYLNPRNMLIILFQFNLEKNGGEILLKNKTVKGLWDNISKTLTNIGYSIKDIFKKSDEKVLKVTNDHYLGSEYILQTIPNKIINYLCDTTSNIARNIFRIQIWDSNICIYKNNAKLYTQYILNQPYPITLYDALIIYLNQNEELIESNNTQYKNKSFLLFKEFQNNNSKFEYNKAINNSENFENIINVSPINDFNSTSEYPININNKNLYNSEIENEMIKINNIYISPFARTVYYMLGNLNNDFIYGKIGIYINNISLSLINRLLGSGDLVKWFTLSFLFQKAFLKSIDPSLQYYISIPEYPTLYHFFKMNFGIEFIIKGYTDSLSNVIDKLINNISKLPKNISRFNIFQARRELSNVINKFEMSNNEICIESIYNILTNECLTVEKLVYESKNITYSEIIQFGTILIKYGDIYGLITGNCNPIQYNYYINKMWTSLSRSNKHDSINPLIILANNNTIDSDFGNCYNKINNSSYEIEKYSITLDDFRRQQIINLKILPEKYHKIFILVKNTENNYPNEIYLQIQLGKITMKKIVFLSILNKLGFENAFIEMFKGNSHLMTLNIDPDIFAFTINTLNISVKSLIYSYKELTILLQKFYTTYFIDDSPLINNESFEEAKQDAISYLKTLNNENILFDLHYSQIIENKLPENWNQIQIDYLENISFNEFLELWKSFLTCSQIMVAVQNVKDFEEINQNPKFVPNGFIKLSNKLGLSSLFKINSIDDIFLFILCNLYLLVYNKI</sequence>
<evidence type="ECO:0000313" key="11">
    <source>
        <dbReference type="Proteomes" id="UP000186804"/>
    </source>
</evidence>